<organism evidence="8 9">
    <name type="scientific">Eiseniibacteriota bacterium</name>
    <dbReference type="NCBI Taxonomy" id="2212470"/>
    <lineage>
        <taxon>Bacteria</taxon>
        <taxon>Candidatus Eiseniibacteriota</taxon>
    </lineage>
</organism>
<feature type="transmembrane region" description="Helical" evidence="5">
    <location>
        <begin position="405"/>
        <end position="423"/>
    </location>
</feature>
<comment type="caution">
    <text evidence="8">The sequence shown here is derived from an EMBL/GenBank/DDBJ whole genome shotgun (WGS) entry which is preliminary data.</text>
</comment>
<keyword evidence="9" id="KW-1185">Reference proteome</keyword>
<keyword evidence="3 5" id="KW-1133">Transmembrane helix</keyword>
<feature type="transmembrane region" description="Helical" evidence="5">
    <location>
        <begin position="361"/>
        <end position="385"/>
    </location>
</feature>
<evidence type="ECO:0000313" key="9">
    <source>
        <dbReference type="Proteomes" id="UP001593833"/>
    </source>
</evidence>
<feature type="transmembrane region" description="Helical" evidence="5">
    <location>
        <begin position="276"/>
        <end position="298"/>
    </location>
</feature>
<dbReference type="Pfam" id="PF12698">
    <property type="entry name" value="ABC2_membrane_3"/>
    <property type="match status" value="1"/>
</dbReference>
<comment type="subcellular location">
    <subcellularLocation>
        <location evidence="1">Membrane</location>
        <topology evidence="1">Multi-pass membrane protein</topology>
    </subcellularLocation>
</comment>
<keyword evidence="2 5" id="KW-0812">Transmembrane</keyword>
<gene>
    <name evidence="8" type="ORF">ACFL6M_00030</name>
</gene>
<protein>
    <submittedName>
        <fullName evidence="8">ABC transporter permease subunit/CPBP intramembrane protease</fullName>
    </submittedName>
</protein>
<feature type="transmembrane region" description="Helical" evidence="5">
    <location>
        <begin position="473"/>
        <end position="494"/>
    </location>
</feature>
<feature type="transmembrane region" description="Helical" evidence="5">
    <location>
        <begin position="188"/>
        <end position="206"/>
    </location>
</feature>
<feature type="transmembrane region" description="Helical" evidence="5">
    <location>
        <begin position="435"/>
        <end position="453"/>
    </location>
</feature>
<dbReference type="Proteomes" id="UP001593833">
    <property type="component" value="Unassembled WGS sequence"/>
</dbReference>
<sequence length="657" mass="70975">MKGTVGILIRKEFTEMLRDRRVLLMSIILPVVFYPLMMGGMNALMRHEQQRERQETARVALTGAVPSIVAAVKADSTLELCKPAVPTDSLRALVETGEVDAWLDASEGSAEGNGSEVPTITLYYDQTESTSREARRRLTDILDRIRIEERQRRFAAAGGTGFLDDVVLVQSEDIATGSEAAGAEAGRMLVYVLIFMLFTSGAIFSIEQVAGEKERGTLETLFLLPASRIQIARAKVLVVSAGTIITGLLSLASLVFTYQMGWAGESGEAFQFGAQSLVLIILMVIPLAVLVGSILLAISTIARSVKEAQTYQLPAMLLVFVPALMSMSQGIELNGVIALIPIANVAFAMRDILAGQANLVLHLWVAAVTLCWAALVVRYVGALLSREEMVLGFDPEPFFARTRGGRMRALHVGMATTVVVFFYGGQLLQHRNLELGLALSLWILLPVLGLFTYRLAHFEGGWIDTLSLRAPSPVALIAAVCLGLGLMLPIAGGLGPLQAKFFPAPEITFAGLDQALAAMSDWRLLALVAVSPGLMEELVFRGVFFGLLLRITTPRRAVLTSALYFALIHLSVFRLAPTFVLGVVLALLVLRSRSLWPAVLMHAVYNGTLVMGVRLHERSGLPIEPDGVLAWGASIALLVLGVVLVARVRTKAAPVRA</sequence>
<keyword evidence="8" id="KW-0645">Protease</keyword>
<dbReference type="PANTHER" id="PTHR43471">
    <property type="entry name" value="ABC TRANSPORTER PERMEASE"/>
    <property type="match status" value="1"/>
</dbReference>
<dbReference type="PANTHER" id="PTHR43471:SF3">
    <property type="entry name" value="ABC TRANSPORTER PERMEASE PROTEIN NATB"/>
    <property type="match status" value="1"/>
</dbReference>
<proteinExistence type="predicted"/>
<dbReference type="GO" id="GO:0008233">
    <property type="term" value="F:peptidase activity"/>
    <property type="evidence" value="ECO:0007669"/>
    <property type="project" value="UniProtKB-KW"/>
</dbReference>
<evidence type="ECO:0000256" key="4">
    <source>
        <dbReference type="ARBA" id="ARBA00023136"/>
    </source>
</evidence>
<evidence type="ECO:0000256" key="2">
    <source>
        <dbReference type="ARBA" id="ARBA00022692"/>
    </source>
</evidence>
<evidence type="ECO:0000256" key="1">
    <source>
        <dbReference type="ARBA" id="ARBA00004141"/>
    </source>
</evidence>
<evidence type="ECO:0000259" key="6">
    <source>
        <dbReference type="Pfam" id="PF02517"/>
    </source>
</evidence>
<dbReference type="InterPro" id="IPR013525">
    <property type="entry name" value="ABC2_TM"/>
</dbReference>
<evidence type="ECO:0000256" key="3">
    <source>
        <dbReference type="ARBA" id="ARBA00022989"/>
    </source>
</evidence>
<dbReference type="Pfam" id="PF02517">
    <property type="entry name" value="Rce1-like"/>
    <property type="match status" value="1"/>
</dbReference>
<feature type="domain" description="ABC-2 type transporter transmembrane" evidence="7">
    <location>
        <begin position="21"/>
        <end position="372"/>
    </location>
</feature>
<feature type="transmembrane region" description="Helical" evidence="5">
    <location>
        <begin position="524"/>
        <end position="551"/>
    </location>
</feature>
<feature type="domain" description="CAAX prenyl protease 2/Lysostaphin resistance protein A-like" evidence="6">
    <location>
        <begin position="522"/>
        <end position="607"/>
    </location>
</feature>
<evidence type="ECO:0000313" key="8">
    <source>
        <dbReference type="EMBL" id="MFC1571963.1"/>
    </source>
</evidence>
<dbReference type="NCBIfam" id="NF041647">
    <property type="entry name" value="ABC_perm_CPBP"/>
    <property type="match status" value="1"/>
</dbReference>
<keyword evidence="4 5" id="KW-0472">Membrane</keyword>
<dbReference type="EMBL" id="JBHPKH010000001">
    <property type="protein sequence ID" value="MFC1571963.1"/>
    <property type="molecule type" value="Genomic_DNA"/>
</dbReference>
<dbReference type="GO" id="GO:0006508">
    <property type="term" value="P:proteolysis"/>
    <property type="evidence" value="ECO:0007669"/>
    <property type="project" value="UniProtKB-KW"/>
</dbReference>
<evidence type="ECO:0000259" key="7">
    <source>
        <dbReference type="Pfam" id="PF12698"/>
    </source>
</evidence>
<feature type="transmembrane region" description="Helical" evidence="5">
    <location>
        <begin position="563"/>
        <end position="588"/>
    </location>
</feature>
<feature type="transmembrane region" description="Helical" evidence="5">
    <location>
        <begin position="236"/>
        <end position="256"/>
    </location>
</feature>
<dbReference type="InterPro" id="IPR003675">
    <property type="entry name" value="Rce1/LyrA-like_dom"/>
</dbReference>
<name>A0ABV6YHZ6_UNCEI</name>
<evidence type="ECO:0000256" key="5">
    <source>
        <dbReference type="SAM" id="Phobius"/>
    </source>
</evidence>
<keyword evidence="8" id="KW-0378">Hydrolase</keyword>
<feature type="transmembrane region" description="Helical" evidence="5">
    <location>
        <begin position="628"/>
        <end position="646"/>
    </location>
</feature>
<reference evidence="8 9" key="1">
    <citation type="submission" date="2024-09" db="EMBL/GenBank/DDBJ databases">
        <authorList>
            <person name="D'Angelo T."/>
        </authorList>
    </citation>
    <scope>NUCLEOTIDE SEQUENCE [LARGE SCALE GENOMIC DNA]</scope>
    <source>
        <strain evidence="8">SAG AM-320-E07</strain>
    </source>
</reference>
<feature type="transmembrane region" description="Helical" evidence="5">
    <location>
        <begin position="21"/>
        <end position="45"/>
    </location>
</feature>
<accession>A0ABV6YHZ6</accession>